<dbReference type="RefSeq" id="WP_157055872.1">
    <property type="nucleotide sequence ID" value="NZ_LFJJ01000002.1"/>
</dbReference>
<sequence>MADQTNLSMTGEPVQFVDDYGMPTTRLALAQDYWLNVMSLGDRVKVMSAIPQGGVSVEARHKAIISHVADNLLDFAVTDGNVLSARTRQIASSEPTQRPAWTVFEALEQVQAALPDPGFAERCGLPRAAVALVSETVERAKAGPALEADMLAVLRQGKDLLPAAWAAHGGVSKELADRLDAAIAAAEQRTQQAAPQAARERPSLTFKEQVIKVAYAGKGIEPMMSEGFLAAKVAKTGRGIFVVPATLNRAVYLDILAEARSAGLQTDRVYVFAERATYTGHGIEIMKFDDLPSLHDTDAASDRAAPRRMKLA</sequence>
<dbReference type="Proteomes" id="UP000036959">
    <property type="component" value="Unassembled WGS sequence"/>
</dbReference>
<keyword evidence="2" id="KW-1185">Reference proteome</keyword>
<dbReference type="OrthoDB" id="9133838at2"/>
<reference evidence="2" key="1">
    <citation type="submission" date="2015-06" db="EMBL/GenBank/DDBJ databases">
        <title>Comparative genomics of Burkholderia leaf nodule symbionts.</title>
        <authorList>
            <person name="Carlier A."/>
            <person name="Eberl L."/>
            <person name="Pinto-Carbo M."/>
        </authorList>
    </citation>
    <scope>NUCLEOTIDE SEQUENCE [LARGE SCALE GENOMIC DNA]</scope>
    <source>
        <strain evidence="2">UZHbot4</strain>
    </source>
</reference>
<gene>
    <name evidence="1" type="ORF">BVER_01760c</name>
</gene>
<dbReference type="EMBL" id="LFJJ01000002">
    <property type="protein sequence ID" value="KND62299.1"/>
    <property type="molecule type" value="Genomic_DNA"/>
</dbReference>
<evidence type="ECO:0000313" key="2">
    <source>
        <dbReference type="Proteomes" id="UP000036959"/>
    </source>
</evidence>
<accession>A0A0L0MJU8</accession>
<comment type="caution">
    <text evidence="1">The sequence shown here is derived from an EMBL/GenBank/DDBJ whole genome shotgun (WGS) entry which is preliminary data.</text>
</comment>
<name>A0A0L0MJU8_9BURK</name>
<evidence type="ECO:0000313" key="1">
    <source>
        <dbReference type="EMBL" id="KND62299.1"/>
    </source>
</evidence>
<dbReference type="PATRIC" id="fig|242163.4.peg.2565"/>
<protein>
    <submittedName>
        <fullName evidence="1">Uncharacterized protein</fullName>
    </submittedName>
</protein>
<proteinExistence type="predicted"/>
<dbReference type="AlphaFoldDB" id="A0A0L0MJU8"/>
<organism evidence="1 2">
    <name type="scientific">Candidatus Burkholderia verschuerenii</name>
    <dbReference type="NCBI Taxonomy" id="242163"/>
    <lineage>
        <taxon>Bacteria</taxon>
        <taxon>Pseudomonadati</taxon>
        <taxon>Pseudomonadota</taxon>
        <taxon>Betaproteobacteria</taxon>
        <taxon>Burkholderiales</taxon>
        <taxon>Burkholderiaceae</taxon>
        <taxon>Burkholderia</taxon>
    </lineage>
</organism>